<evidence type="ECO:0000259" key="1">
    <source>
        <dbReference type="Pfam" id="PF13966"/>
    </source>
</evidence>
<dbReference type="GeneID" id="110803963"/>
<sequence>MFFDHHDDGDFLRLLGLSSNNYFPDIGDIFGPTIRCYLSVIIFFQNAFFRVSYLPQQKSCVQLVDYVGGWTAVEKHYSFSIKSMYQKLCVVHVKVPWRRVICNNQATPKSQFIMWLTLWGRLPTLDRLFKWNIAASDKCPVCTASTESVWQKVLKLLQFSRPPGGFTSELQWVIKSSKMGELLMMFFAECIYSVWLNRNDKVLNQHCKTPTY</sequence>
<dbReference type="Pfam" id="PF13966">
    <property type="entry name" value="zf-RVT"/>
    <property type="match status" value="1"/>
</dbReference>
<accession>A0A9R0JET8</accession>
<evidence type="ECO:0000313" key="3">
    <source>
        <dbReference type="RefSeq" id="XP_021865205.2"/>
    </source>
</evidence>
<dbReference type="InterPro" id="IPR026960">
    <property type="entry name" value="RVT-Znf"/>
</dbReference>
<gene>
    <name evidence="3" type="primary">LOC110803963</name>
</gene>
<feature type="domain" description="Reverse transcriptase zinc-binding" evidence="1">
    <location>
        <begin position="79"/>
        <end position="149"/>
    </location>
</feature>
<dbReference type="Proteomes" id="UP000813463">
    <property type="component" value="Chromosome 6"/>
</dbReference>
<dbReference type="RefSeq" id="XP_021865205.2">
    <property type="nucleotide sequence ID" value="XM_022009513.2"/>
</dbReference>
<protein>
    <recommendedName>
        <fullName evidence="1">Reverse transcriptase zinc-binding domain-containing protein</fullName>
    </recommendedName>
</protein>
<reference evidence="2" key="1">
    <citation type="journal article" date="2021" name="Nat. Commun.">
        <title>Genomic analyses provide insights into spinach domestication and the genetic basis of agronomic traits.</title>
        <authorList>
            <person name="Cai X."/>
            <person name="Sun X."/>
            <person name="Xu C."/>
            <person name="Sun H."/>
            <person name="Wang X."/>
            <person name="Ge C."/>
            <person name="Zhang Z."/>
            <person name="Wang Q."/>
            <person name="Fei Z."/>
            <person name="Jiao C."/>
            <person name="Wang Q."/>
        </authorList>
    </citation>
    <scope>NUCLEOTIDE SEQUENCE [LARGE SCALE GENOMIC DNA]</scope>
    <source>
        <strain evidence="2">cv. Varoflay</strain>
    </source>
</reference>
<reference evidence="3" key="2">
    <citation type="submission" date="2025-08" db="UniProtKB">
        <authorList>
            <consortium name="RefSeq"/>
        </authorList>
    </citation>
    <scope>IDENTIFICATION</scope>
    <source>
        <tissue evidence="3">Leaf</tissue>
    </source>
</reference>
<keyword evidence="2" id="KW-1185">Reference proteome</keyword>
<dbReference type="AlphaFoldDB" id="A0A9R0JET8"/>
<evidence type="ECO:0000313" key="2">
    <source>
        <dbReference type="Proteomes" id="UP000813463"/>
    </source>
</evidence>
<dbReference type="KEGG" id="soe:110803963"/>
<name>A0A9R0JET8_SPIOL</name>
<proteinExistence type="predicted"/>
<organism evidence="2 3">
    <name type="scientific">Spinacia oleracea</name>
    <name type="common">Spinach</name>
    <dbReference type="NCBI Taxonomy" id="3562"/>
    <lineage>
        <taxon>Eukaryota</taxon>
        <taxon>Viridiplantae</taxon>
        <taxon>Streptophyta</taxon>
        <taxon>Embryophyta</taxon>
        <taxon>Tracheophyta</taxon>
        <taxon>Spermatophyta</taxon>
        <taxon>Magnoliopsida</taxon>
        <taxon>eudicotyledons</taxon>
        <taxon>Gunneridae</taxon>
        <taxon>Pentapetalae</taxon>
        <taxon>Caryophyllales</taxon>
        <taxon>Chenopodiaceae</taxon>
        <taxon>Chenopodioideae</taxon>
        <taxon>Anserineae</taxon>
        <taxon>Spinacia</taxon>
    </lineage>
</organism>